<dbReference type="Proteomes" id="UP001597545">
    <property type="component" value="Unassembled WGS sequence"/>
</dbReference>
<keyword evidence="3" id="KW-1185">Reference proteome</keyword>
<accession>A0ABW5KQE5</accession>
<protein>
    <submittedName>
        <fullName evidence="2">Imm43 family immunity protein</fullName>
    </submittedName>
</protein>
<evidence type="ECO:0000313" key="2">
    <source>
        <dbReference type="EMBL" id="MFD2549822.1"/>
    </source>
</evidence>
<name>A0ABW5KQE5_9SPHI</name>
<dbReference type="RefSeq" id="WP_380906149.1">
    <property type="nucleotide sequence ID" value="NZ_JBHUEG010000019.1"/>
</dbReference>
<dbReference type="InterPro" id="IPR029079">
    <property type="entry name" value="Imm43"/>
</dbReference>
<reference evidence="3" key="1">
    <citation type="journal article" date="2019" name="Int. J. Syst. Evol. Microbiol.">
        <title>The Global Catalogue of Microorganisms (GCM) 10K type strain sequencing project: providing services to taxonomists for standard genome sequencing and annotation.</title>
        <authorList>
            <consortium name="The Broad Institute Genomics Platform"/>
            <consortium name="The Broad Institute Genome Sequencing Center for Infectious Disease"/>
            <person name="Wu L."/>
            <person name="Ma J."/>
        </authorList>
    </citation>
    <scope>NUCLEOTIDE SEQUENCE [LARGE SCALE GENOMIC DNA]</scope>
    <source>
        <strain evidence="3">KCTC 42662</strain>
    </source>
</reference>
<evidence type="ECO:0000313" key="3">
    <source>
        <dbReference type="Proteomes" id="UP001597545"/>
    </source>
</evidence>
<dbReference type="EMBL" id="JBHULR010000020">
    <property type="protein sequence ID" value="MFD2549822.1"/>
    <property type="molecule type" value="Genomic_DNA"/>
</dbReference>
<evidence type="ECO:0000259" key="1">
    <source>
        <dbReference type="Pfam" id="PF15570"/>
    </source>
</evidence>
<feature type="domain" description="Immunity protein 43" evidence="1">
    <location>
        <begin position="17"/>
        <end position="208"/>
    </location>
</feature>
<comment type="caution">
    <text evidence="2">The sequence shown here is derived from an EMBL/GenBank/DDBJ whole genome shotgun (WGS) entry which is preliminary data.</text>
</comment>
<gene>
    <name evidence="2" type="ORF">ACFSR5_19415</name>
</gene>
<sequence>MEKLMISLIPWKGEPTAPPYMDSTFSERVDSKDPYNKPVYSNNWFEYSPMRAGKPVPLTDDYKLPESFYWICPSVRKLDTDYYDHSKGVILSKDLFDFLQGFSNEDEYEKAQVIPVSGIGERISEKDYLFQRFLRQKNKDYIDFERSPRHKRANKTMPLYLYPDFNLKTTNLPDYFWIKNQLVAEASVAEQINSLQLKGFKMVSLDTYLEEIDFRDRHPYPDLKTMLGRDIPIFG</sequence>
<proteinExistence type="predicted"/>
<dbReference type="Pfam" id="PF15570">
    <property type="entry name" value="Imm43"/>
    <property type="match status" value="1"/>
</dbReference>
<organism evidence="2 3">
    <name type="scientific">Sphingobacterium suaedae</name>
    <dbReference type="NCBI Taxonomy" id="1686402"/>
    <lineage>
        <taxon>Bacteria</taxon>
        <taxon>Pseudomonadati</taxon>
        <taxon>Bacteroidota</taxon>
        <taxon>Sphingobacteriia</taxon>
        <taxon>Sphingobacteriales</taxon>
        <taxon>Sphingobacteriaceae</taxon>
        <taxon>Sphingobacterium</taxon>
    </lineage>
</organism>